<dbReference type="EMBL" id="MCWU01000033">
    <property type="protein sequence ID" value="PMJ64273.1"/>
    <property type="molecule type" value="Genomic_DNA"/>
</dbReference>
<protein>
    <submittedName>
        <fullName evidence="1">Uncharacterized protein</fullName>
    </submittedName>
</protein>
<evidence type="ECO:0000313" key="1">
    <source>
        <dbReference type="EMBL" id="PMJ64273.1"/>
    </source>
</evidence>
<dbReference type="Proteomes" id="UP000235330">
    <property type="component" value="Unassembled WGS sequence"/>
</dbReference>
<sequence length="291" mass="33084">MLKYPSVSQSEAHAKYISRALKIKLSFAREAVAFMYGCDNFKELCSSSDLEMFDSNKKYSAIPYKQDLETLELLLQPHLPAIRAHLNPNIHLGCSVLALVVNNRLNCISHDAVKHLLSLGDSFDWSDAKSIINELEFVDDTVSTVLASRIAMNRVKNKVNPWIEFSSFGIRAYGYYNFSGKTVCIEMRELDIMFKYPNGYREISSRKWIGDYVIGFLGVLAKQFETLGYTGEIQLSNVNFPINLANEMNTLRDEVRSADLIRGVKVPLDVLINQNDPQNIWLRENLVNEIG</sequence>
<comment type="caution">
    <text evidence="1">The sequence shown here is derived from an EMBL/GenBank/DDBJ whole genome shotgun (WGS) entry which is preliminary data.</text>
</comment>
<name>A0A2N7F9N0_VIBSP</name>
<organism evidence="1 2">
    <name type="scientific">Vibrio splendidus</name>
    <dbReference type="NCBI Taxonomy" id="29497"/>
    <lineage>
        <taxon>Bacteria</taxon>
        <taxon>Pseudomonadati</taxon>
        <taxon>Pseudomonadota</taxon>
        <taxon>Gammaproteobacteria</taxon>
        <taxon>Vibrionales</taxon>
        <taxon>Vibrionaceae</taxon>
        <taxon>Vibrio</taxon>
    </lineage>
</organism>
<reference evidence="2" key="1">
    <citation type="submission" date="2016-07" db="EMBL/GenBank/DDBJ databases">
        <title>Nontailed viruses are major unrecognized killers of bacteria in the ocean.</title>
        <authorList>
            <person name="Kauffman K."/>
            <person name="Hussain F."/>
            <person name="Yang J."/>
            <person name="Arevalo P."/>
            <person name="Brown J."/>
            <person name="Cutler M."/>
            <person name="Kelly L."/>
            <person name="Polz M.F."/>
        </authorList>
    </citation>
    <scope>NUCLEOTIDE SEQUENCE [LARGE SCALE GENOMIC DNA]</scope>
    <source>
        <strain evidence="2">10N.261.55.E11</strain>
    </source>
</reference>
<accession>A0A2N7F9N0</accession>
<dbReference type="AlphaFoldDB" id="A0A2N7F9N0"/>
<dbReference type="RefSeq" id="WP_102516742.1">
    <property type="nucleotide sequence ID" value="NZ_CAWNSM010000033.1"/>
</dbReference>
<proteinExistence type="predicted"/>
<evidence type="ECO:0000313" key="2">
    <source>
        <dbReference type="Proteomes" id="UP000235330"/>
    </source>
</evidence>
<gene>
    <name evidence="1" type="ORF">BCU17_21580</name>
</gene>